<protein>
    <submittedName>
        <fullName evidence="2">Uncharacterized protein</fullName>
    </submittedName>
</protein>
<evidence type="ECO:0000313" key="2">
    <source>
        <dbReference type="WBParaSite" id="JU765_v2.g13569.t1"/>
    </source>
</evidence>
<evidence type="ECO:0000313" key="1">
    <source>
        <dbReference type="Proteomes" id="UP000887576"/>
    </source>
</evidence>
<dbReference type="WBParaSite" id="JU765_v2.g13569.t1">
    <property type="protein sequence ID" value="JU765_v2.g13569.t1"/>
    <property type="gene ID" value="JU765_v2.g13569"/>
</dbReference>
<dbReference type="Proteomes" id="UP000887576">
    <property type="component" value="Unplaced"/>
</dbReference>
<reference evidence="2" key="1">
    <citation type="submission" date="2022-11" db="UniProtKB">
        <authorList>
            <consortium name="WormBaseParasite"/>
        </authorList>
    </citation>
    <scope>IDENTIFICATION</scope>
</reference>
<proteinExistence type="predicted"/>
<organism evidence="1 2">
    <name type="scientific">Panagrolaimus sp. JU765</name>
    <dbReference type="NCBI Taxonomy" id="591449"/>
    <lineage>
        <taxon>Eukaryota</taxon>
        <taxon>Metazoa</taxon>
        <taxon>Ecdysozoa</taxon>
        <taxon>Nematoda</taxon>
        <taxon>Chromadorea</taxon>
        <taxon>Rhabditida</taxon>
        <taxon>Tylenchina</taxon>
        <taxon>Panagrolaimomorpha</taxon>
        <taxon>Panagrolaimoidea</taxon>
        <taxon>Panagrolaimidae</taxon>
        <taxon>Panagrolaimus</taxon>
    </lineage>
</organism>
<accession>A0AC34Q709</accession>
<name>A0AC34Q709_9BILA</name>
<sequence>LFTLWLFFYTDHPETHRSVSVVEIEKIHRDKTEGHKNMDTFVPYWEICKNPIILIVWLNALTDIVSAMFLVTYIPTYLNKVLNYNIAHAGLLGALPGLVHIPFKTTCGYLSDKIKTFDEKPKMVFFNTLALGVTAAMYATMGYLPIQYPILAVLVLTLIKAFIGATCGGFYKCGLLVSRQYSAFVIANIQFIKCLSLFIAPALHNFFIVDESQRDQWQNIFFTLAVSLTLSNILFCFIATTKPAEFTKITRQSSKDLKMFQKCGMP</sequence>